<dbReference type="Proteomes" id="UP001589590">
    <property type="component" value="Unassembled WGS sequence"/>
</dbReference>
<evidence type="ECO:0000313" key="2">
    <source>
        <dbReference type="Proteomes" id="UP001589590"/>
    </source>
</evidence>
<comment type="caution">
    <text evidence="1">The sequence shown here is derived from an EMBL/GenBank/DDBJ whole genome shotgun (WGS) entry which is preliminary data.</text>
</comment>
<protein>
    <submittedName>
        <fullName evidence="1">Uncharacterized protein</fullName>
    </submittedName>
</protein>
<accession>A0ABV5H3J1</accession>
<name>A0ABV5H3J1_9FLAO</name>
<sequence length="125" mass="14699">MSEFKEFFERLQQSVINDEFVKLTLSKPVRKSEGLVNVYMRLFVVEGKTVFQLKYRYTEEELYKQFTLKEAIAEIETLLTDTFRGGTLFTLKEDLLVLISKKKNVTYRENAASFKNKLPEIPLES</sequence>
<gene>
    <name evidence="1" type="ORF">ACFFU1_15690</name>
</gene>
<keyword evidence="2" id="KW-1185">Reference proteome</keyword>
<dbReference type="RefSeq" id="WP_290270207.1">
    <property type="nucleotide sequence ID" value="NZ_JAUFQP010000010.1"/>
</dbReference>
<reference evidence="1 2" key="1">
    <citation type="submission" date="2024-09" db="EMBL/GenBank/DDBJ databases">
        <authorList>
            <person name="Sun Q."/>
            <person name="Mori K."/>
        </authorList>
    </citation>
    <scope>NUCLEOTIDE SEQUENCE [LARGE SCALE GENOMIC DNA]</scope>
    <source>
        <strain evidence="1 2">CECT 8300</strain>
    </source>
</reference>
<proteinExistence type="predicted"/>
<evidence type="ECO:0000313" key="1">
    <source>
        <dbReference type="EMBL" id="MFB9106348.1"/>
    </source>
</evidence>
<organism evidence="1 2">
    <name type="scientific">Algibacter miyuki</name>
    <dbReference type="NCBI Taxonomy" id="1306933"/>
    <lineage>
        <taxon>Bacteria</taxon>
        <taxon>Pseudomonadati</taxon>
        <taxon>Bacteroidota</taxon>
        <taxon>Flavobacteriia</taxon>
        <taxon>Flavobacteriales</taxon>
        <taxon>Flavobacteriaceae</taxon>
        <taxon>Algibacter</taxon>
    </lineage>
</organism>
<dbReference type="EMBL" id="JBHMFA010000017">
    <property type="protein sequence ID" value="MFB9106348.1"/>
    <property type="molecule type" value="Genomic_DNA"/>
</dbReference>